<dbReference type="EMBL" id="BMQD01000018">
    <property type="protein sequence ID" value="GGK86307.1"/>
    <property type="molecule type" value="Genomic_DNA"/>
</dbReference>
<organism evidence="1 2">
    <name type="scientific">Planomonospora parontospora</name>
    <dbReference type="NCBI Taxonomy" id="58119"/>
    <lineage>
        <taxon>Bacteria</taxon>
        <taxon>Bacillati</taxon>
        <taxon>Actinomycetota</taxon>
        <taxon>Actinomycetes</taxon>
        <taxon>Streptosporangiales</taxon>
        <taxon>Streptosporangiaceae</taxon>
        <taxon>Planomonospora</taxon>
    </lineage>
</organism>
<sequence length="72" mass="7739">MRFGTGFARLAGVAYRRAGPGGWCDPGQRRISDRGQMPYGLPGGNVAHGLAPGRRAASALPISWNNRTLRFL</sequence>
<dbReference type="Proteomes" id="UP000627984">
    <property type="component" value="Unassembled WGS sequence"/>
</dbReference>
<gene>
    <name evidence="1" type="ORF">GCM10010126_51950</name>
</gene>
<reference evidence="1" key="1">
    <citation type="journal article" date="2014" name="Int. J. Syst. Evol. Microbiol.">
        <title>Complete genome sequence of Corynebacterium casei LMG S-19264T (=DSM 44701T), isolated from a smear-ripened cheese.</title>
        <authorList>
            <consortium name="US DOE Joint Genome Institute (JGI-PGF)"/>
            <person name="Walter F."/>
            <person name="Albersmeier A."/>
            <person name="Kalinowski J."/>
            <person name="Ruckert C."/>
        </authorList>
    </citation>
    <scope>NUCLEOTIDE SEQUENCE</scope>
    <source>
        <strain evidence="1">JCM 3093</strain>
    </source>
</reference>
<protein>
    <submittedName>
        <fullName evidence="1">Uncharacterized protein</fullName>
    </submittedName>
</protein>
<comment type="caution">
    <text evidence="1">The sequence shown here is derived from an EMBL/GenBank/DDBJ whole genome shotgun (WGS) entry which is preliminary data.</text>
</comment>
<accession>A0AA37F729</accession>
<reference evidence="1" key="2">
    <citation type="submission" date="2022-09" db="EMBL/GenBank/DDBJ databases">
        <authorList>
            <person name="Sun Q."/>
            <person name="Ohkuma M."/>
        </authorList>
    </citation>
    <scope>NUCLEOTIDE SEQUENCE</scope>
    <source>
        <strain evidence="1">JCM 3093</strain>
    </source>
</reference>
<evidence type="ECO:0000313" key="1">
    <source>
        <dbReference type="EMBL" id="GGK86307.1"/>
    </source>
</evidence>
<dbReference type="AlphaFoldDB" id="A0AA37F729"/>
<name>A0AA37F729_9ACTN</name>
<evidence type="ECO:0000313" key="2">
    <source>
        <dbReference type="Proteomes" id="UP000627984"/>
    </source>
</evidence>
<proteinExistence type="predicted"/>